<dbReference type="Gramene" id="PUZ48980">
    <property type="protein sequence ID" value="PUZ48980"/>
    <property type="gene ID" value="GQ55_7G289100"/>
</dbReference>
<accession>A0A2T7D084</accession>
<name>A0A2T7D084_9POAL</name>
<evidence type="ECO:0000313" key="2">
    <source>
        <dbReference type="Proteomes" id="UP000244336"/>
    </source>
</evidence>
<dbReference type="AlphaFoldDB" id="A0A2T7D084"/>
<sequence length="68" mass="7785">MAGCALCYDPISTVANELKEWKTRIGSMFIVQNRRLSQCATSGFRNACIVVYAYCRSMVPYTDVFFMR</sequence>
<organism evidence="1 2">
    <name type="scientific">Panicum hallii var. hallii</name>
    <dbReference type="NCBI Taxonomy" id="1504633"/>
    <lineage>
        <taxon>Eukaryota</taxon>
        <taxon>Viridiplantae</taxon>
        <taxon>Streptophyta</taxon>
        <taxon>Embryophyta</taxon>
        <taxon>Tracheophyta</taxon>
        <taxon>Spermatophyta</taxon>
        <taxon>Magnoliopsida</taxon>
        <taxon>Liliopsida</taxon>
        <taxon>Poales</taxon>
        <taxon>Poaceae</taxon>
        <taxon>PACMAD clade</taxon>
        <taxon>Panicoideae</taxon>
        <taxon>Panicodae</taxon>
        <taxon>Paniceae</taxon>
        <taxon>Panicinae</taxon>
        <taxon>Panicum</taxon>
        <taxon>Panicum sect. Panicum</taxon>
    </lineage>
</organism>
<gene>
    <name evidence="1" type="ORF">GQ55_7G289100</name>
</gene>
<dbReference type="EMBL" id="CM009755">
    <property type="protein sequence ID" value="PUZ48980.1"/>
    <property type="molecule type" value="Genomic_DNA"/>
</dbReference>
<reference evidence="1 2" key="1">
    <citation type="submission" date="2018-04" db="EMBL/GenBank/DDBJ databases">
        <title>WGS assembly of Panicum hallii var. hallii HAL2.</title>
        <authorList>
            <person name="Lovell J."/>
            <person name="Jenkins J."/>
            <person name="Lowry D."/>
            <person name="Mamidi S."/>
            <person name="Sreedasyam A."/>
            <person name="Weng X."/>
            <person name="Barry K."/>
            <person name="Bonette J."/>
            <person name="Campitelli B."/>
            <person name="Daum C."/>
            <person name="Gordon S."/>
            <person name="Gould B."/>
            <person name="Lipzen A."/>
            <person name="MacQueen A."/>
            <person name="Palacio-Mejia J."/>
            <person name="Plott C."/>
            <person name="Shakirov E."/>
            <person name="Shu S."/>
            <person name="Yoshinaga Y."/>
            <person name="Zane M."/>
            <person name="Rokhsar D."/>
            <person name="Grimwood J."/>
            <person name="Schmutz J."/>
            <person name="Juenger T."/>
        </authorList>
    </citation>
    <scope>NUCLEOTIDE SEQUENCE [LARGE SCALE GENOMIC DNA]</scope>
    <source>
        <strain evidence="2">cv. HAL2</strain>
    </source>
</reference>
<proteinExistence type="predicted"/>
<evidence type="ECO:0000313" key="1">
    <source>
        <dbReference type="EMBL" id="PUZ48980.1"/>
    </source>
</evidence>
<protein>
    <submittedName>
        <fullName evidence="1">Uncharacterized protein</fullName>
    </submittedName>
</protein>
<keyword evidence="2" id="KW-1185">Reference proteome</keyword>
<dbReference type="Proteomes" id="UP000244336">
    <property type="component" value="Chromosome 7"/>
</dbReference>